<proteinExistence type="predicted"/>
<dbReference type="Proteomes" id="UP000597762">
    <property type="component" value="Unassembled WGS sequence"/>
</dbReference>
<dbReference type="SUPFAM" id="SSF63600">
    <property type="entry name" value="Telomeric repeat binding factor (TRF) dimerisation domain"/>
    <property type="match status" value="1"/>
</dbReference>
<dbReference type="Gene3D" id="1.25.40.210">
    <property type="entry name" value="Telomere repeat-binding factor, dimerisation domain"/>
    <property type="match status" value="1"/>
</dbReference>
<dbReference type="AlphaFoldDB" id="A0A812AWN1"/>
<dbReference type="InterPro" id="IPR036507">
    <property type="entry name" value="Telomere_rpt-bd_fac_dimer_sf"/>
</dbReference>
<comment type="caution">
    <text evidence="1">The sequence shown here is derived from an EMBL/GenBank/DDBJ whole genome shotgun (WGS) entry which is preliminary data.</text>
</comment>
<dbReference type="OrthoDB" id="6138763at2759"/>
<keyword evidence="2" id="KW-1185">Reference proteome</keyword>
<reference evidence="1" key="1">
    <citation type="submission" date="2021-01" db="EMBL/GenBank/DDBJ databases">
        <authorList>
            <person name="Li R."/>
            <person name="Bekaert M."/>
        </authorList>
    </citation>
    <scope>NUCLEOTIDE SEQUENCE</scope>
    <source>
        <strain evidence="1">Farmed</strain>
    </source>
</reference>
<organism evidence="1 2">
    <name type="scientific">Acanthosepion pharaonis</name>
    <name type="common">Pharaoh cuttlefish</name>
    <name type="synonym">Sepia pharaonis</name>
    <dbReference type="NCBI Taxonomy" id="158019"/>
    <lineage>
        <taxon>Eukaryota</taxon>
        <taxon>Metazoa</taxon>
        <taxon>Spiralia</taxon>
        <taxon>Lophotrochozoa</taxon>
        <taxon>Mollusca</taxon>
        <taxon>Cephalopoda</taxon>
        <taxon>Coleoidea</taxon>
        <taxon>Decapodiformes</taxon>
        <taxon>Sepiida</taxon>
        <taxon>Sepiina</taxon>
        <taxon>Sepiidae</taxon>
        <taxon>Acanthosepion</taxon>
    </lineage>
</organism>
<accession>A0A812AWN1</accession>
<gene>
    <name evidence="1" type="ORF">SPHA_5125</name>
</gene>
<evidence type="ECO:0000313" key="2">
    <source>
        <dbReference type="Proteomes" id="UP000597762"/>
    </source>
</evidence>
<sequence>MDSEMPFGLLTNAVHCWILDYYCQCTLQEWSQKFEPCSNKYVRAANFLGDFSEELIINKDLQFKLELISWLPRLHGLPKQNTIEAYTEIFKEISATYSICPESLSEKTENFFYQLRKQCILLCCQKIGFSAASQIYESLDDNKLDTESDKEVSEILDLKDSKHDALQCHIPSSISTSVSQYLQDHVIPSTTPFLITAATEALKKNDESLILSPIKTKESIQPDMIVQMAMKFNEDSSKSTLTLDKSEMETYSNKLKSIWNENHMKYHNKLKKFENEIFSPPDDKENSSDQMNTTRMKTRQRVFTVSPVEKTFPEVETITLRKNLRPPLLESSSISATWLLSFPSSLSREQLNG</sequence>
<dbReference type="EMBL" id="CAHIKZ030000170">
    <property type="protein sequence ID" value="CAE1157308.1"/>
    <property type="molecule type" value="Genomic_DNA"/>
</dbReference>
<evidence type="ECO:0000313" key="1">
    <source>
        <dbReference type="EMBL" id="CAE1157308.1"/>
    </source>
</evidence>
<protein>
    <submittedName>
        <fullName evidence="1">Uncharacterized protein</fullName>
    </submittedName>
</protein>
<name>A0A812AWN1_ACAPH</name>